<keyword evidence="1" id="KW-0812">Transmembrane</keyword>
<keyword evidence="1" id="KW-1133">Transmembrane helix</keyword>
<sequence>MAETMSSSQATPTDIYLERLALETQDREERYKLLVGDLDKHEMASLHAALGGERDWQSKESDDPAALSVGRRLALAYAEPPLAPPEVLSTDTSGITRLRTAPAMKRTPLAPQQWSTNPFVNIGRRFKRWANGDFRRRRRASPSASWKWVASRRRWILLVLIFGQSIIAANQMRTVLPGQGLQWLEITILSLFVLLFAWVSAGFWTALMGFFPAITPP</sequence>
<gene>
    <name evidence="2" type="ORF">HORIV_08850</name>
</gene>
<evidence type="ECO:0000313" key="3">
    <source>
        <dbReference type="Proteomes" id="UP000289555"/>
    </source>
</evidence>
<organism evidence="2 3">
    <name type="scientific">Vreelandella olivaria</name>
    <dbReference type="NCBI Taxonomy" id="390919"/>
    <lineage>
        <taxon>Bacteria</taxon>
        <taxon>Pseudomonadati</taxon>
        <taxon>Pseudomonadota</taxon>
        <taxon>Gammaproteobacteria</taxon>
        <taxon>Oceanospirillales</taxon>
        <taxon>Halomonadaceae</taxon>
        <taxon>Vreelandella</taxon>
    </lineage>
</organism>
<keyword evidence="3" id="KW-1185">Reference proteome</keyword>
<keyword evidence="1" id="KW-0472">Membrane</keyword>
<evidence type="ECO:0000313" key="2">
    <source>
        <dbReference type="EMBL" id="BBI48464.1"/>
    </source>
</evidence>
<reference evidence="3" key="1">
    <citation type="journal article" date="2019" name="Microbiol. Resour. Announc.">
        <title>Complete Genome Sequence of Halomonas olivaria, a Moderately Halophilic Bacterium Isolated from Olive Processing Effluents, Obtained by Nanopore Sequencing.</title>
        <authorList>
            <person name="Nagata S."/>
            <person name="Ii K.M."/>
            <person name="Tsukimi T."/>
            <person name="Miura M.C."/>
            <person name="Galipon J."/>
            <person name="Arakawa K."/>
        </authorList>
    </citation>
    <scope>NUCLEOTIDE SEQUENCE [LARGE SCALE GENOMIC DNA]</scope>
    <source>
        <strain evidence="3">TYRC17</strain>
    </source>
</reference>
<dbReference type="Proteomes" id="UP000289555">
    <property type="component" value="Chromosome"/>
</dbReference>
<proteinExistence type="predicted"/>
<dbReference type="EMBL" id="AP019416">
    <property type="protein sequence ID" value="BBI48464.1"/>
    <property type="molecule type" value="Genomic_DNA"/>
</dbReference>
<accession>A0ABM7GDK0</accession>
<evidence type="ECO:0000256" key="1">
    <source>
        <dbReference type="SAM" id="Phobius"/>
    </source>
</evidence>
<name>A0ABM7GDK0_9GAMM</name>
<feature type="transmembrane region" description="Helical" evidence="1">
    <location>
        <begin position="188"/>
        <end position="211"/>
    </location>
</feature>
<protein>
    <submittedName>
        <fullName evidence="2">Uncharacterized protein</fullName>
    </submittedName>
</protein>
<feature type="transmembrane region" description="Helical" evidence="1">
    <location>
        <begin position="155"/>
        <end position="176"/>
    </location>
</feature>